<keyword evidence="6" id="KW-0539">Nucleus</keyword>
<dbReference type="OrthoDB" id="3037908at2759"/>
<dbReference type="Gene3D" id="4.10.240.10">
    <property type="entry name" value="Zn(2)-C6 fungal-type DNA-binding domain"/>
    <property type="match status" value="1"/>
</dbReference>
<dbReference type="AlphaFoldDB" id="A0A9W9FTL3"/>
<evidence type="ECO:0000256" key="3">
    <source>
        <dbReference type="ARBA" id="ARBA00023015"/>
    </source>
</evidence>
<reference evidence="9" key="1">
    <citation type="submission" date="2022-11" db="EMBL/GenBank/DDBJ databases">
        <authorList>
            <person name="Petersen C."/>
        </authorList>
    </citation>
    <scope>NUCLEOTIDE SEQUENCE</scope>
    <source>
        <strain evidence="9">IBT 30069</strain>
    </source>
</reference>
<evidence type="ECO:0000259" key="8">
    <source>
        <dbReference type="PROSITE" id="PS50048"/>
    </source>
</evidence>
<dbReference type="CDD" id="cd00067">
    <property type="entry name" value="GAL4"/>
    <property type="match status" value="1"/>
</dbReference>
<dbReference type="EMBL" id="JAPQKH010000003">
    <property type="protein sequence ID" value="KAJ5106134.1"/>
    <property type="molecule type" value="Genomic_DNA"/>
</dbReference>
<feature type="domain" description="Zn(2)-C6 fungal-type" evidence="8">
    <location>
        <begin position="9"/>
        <end position="39"/>
    </location>
</feature>
<dbReference type="Pfam" id="PF04082">
    <property type="entry name" value="Fungal_trans"/>
    <property type="match status" value="1"/>
</dbReference>
<keyword evidence="10" id="KW-1185">Reference proteome</keyword>
<comment type="caution">
    <text evidence="9">The sequence shown here is derived from an EMBL/GenBank/DDBJ whole genome shotgun (WGS) entry which is preliminary data.</text>
</comment>
<evidence type="ECO:0000256" key="5">
    <source>
        <dbReference type="ARBA" id="ARBA00023163"/>
    </source>
</evidence>
<evidence type="ECO:0000313" key="10">
    <source>
        <dbReference type="Proteomes" id="UP001149165"/>
    </source>
</evidence>
<organism evidence="9 10">
    <name type="scientific">Penicillium angulare</name>
    <dbReference type="NCBI Taxonomy" id="116970"/>
    <lineage>
        <taxon>Eukaryota</taxon>
        <taxon>Fungi</taxon>
        <taxon>Dikarya</taxon>
        <taxon>Ascomycota</taxon>
        <taxon>Pezizomycotina</taxon>
        <taxon>Eurotiomycetes</taxon>
        <taxon>Eurotiomycetidae</taxon>
        <taxon>Eurotiales</taxon>
        <taxon>Aspergillaceae</taxon>
        <taxon>Penicillium</taxon>
    </lineage>
</organism>
<dbReference type="CDD" id="cd12148">
    <property type="entry name" value="fungal_TF_MHR"/>
    <property type="match status" value="1"/>
</dbReference>
<dbReference type="GO" id="GO:0006351">
    <property type="term" value="P:DNA-templated transcription"/>
    <property type="evidence" value="ECO:0007669"/>
    <property type="project" value="InterPro"/>
</dbReference>
<dbReference type="InterPro" id="IPR050815">
    <property type="entry name" value="TF_fung"/>
</dbReference>
<dbReference type="GO" id="GO:0000981">
    <property type="term" value="F:DNA-binding transcription factor activity, RNA polymerase II-specific"/>
    <property type="evidence" value="ECO:0007669"/>
    <property type="project" value="InterPro"/>
</dbReference>
<evidence type="ECO:0000256" key="1">
    <source>
        <dbReference type="ARBA" id="ARBA00004123"/>
    </source>
</evidence>
<dbReference type="Pfam" id="PF00172">
    <property type="entry name" value="Zn_clus"/>
    <property type="match status" value="1"/>
</dbReference>
<sequence>MARQQPGLACEECRRRKARCDRVRPQCGICTDSGRQCVYVDKRSPRGPKKGQLKELRSRMGESDLSFEFTYQGPGNDESSKVLESVEMSPEQDQPGGLPGHKAYTETDDDIMRRSSYGSTSTSTANMSNLEDQLLGEIPPGHPPRAWSDNKSFVSGSTTLYSHRPTSSMPTSPVKQSLGRMNSRQGFEVSEHALNDLDLLYFERVHPIIPMIHKEHYFSWARGEDTSPTRVCLRLAVRAIAAAMSTGFDEIADVLYARTRSTLETLDVQEPAEFPWATRPRSPHSRIDHELIQAWLLLAHCEFLRKSEQEALLTSGRAFTLLQLSSIFNVDMQNTLDSNTNNYRAAGSFGPSSTTTGAMPNGVWVRTEEMRRTIWTAFLLDRLSSMLNQRPPIIHEDIIYARLPMPEEDFQNGQQPVTMGFLSETVGNADRYAALPPFAQCVSLASLFERCIAHRRLSQSVSPPGSEIESQSFWARHQWLAAVTESAIKAQTQTPPLEQPSNQFATTNLKHDIMSVFNQVLAYSTCVFLSNTAEERPWQTVDDQMISLTYKQTAYQAAGEVVGLMQTLPRVAFFRMHIFLSSAICIVARFLGAPTTQLVFPDRPNRESIRCLLFALRSLGDVNRMARDILVKLEAEFAQNIPSTIPMTM</sequence>
<dbReference type="SUPFAM" id="SSF57701">
    <property type="entry name" value="Zn2/Cys6 DNA-binding domain"/>
    <property type="match status" value="1"/>
</dbReference>
<dbReference type="PROSITE" id="PS00463">
    <property type="entry name" value="ZN2_CY6_FUNGAL_1"/>
    <property type="match status" value="1"/>
</dbReference>
<dbReference type="InterPro" id="IPR036864">
    <property type="entry name" value="Zn2-C6_fun-type_DNA-bd_sf"/>
</dbReference>
<gene>
    <name evidence="9" type="ORF">N7456_002809</name>
</gene>
<feature type="compositionally biased region" description="Basic and acidic residues" evidence="7">
    <location>
        <begin position="52"/>
        <end position="62"/>
    </location>
</feature>
<proteinExistence type="predicted"/>
<keyword evidence="4" id="KW-0238">DNA-binding</keyword>
<dbReference type="GO" id="GO:0005634">
    <property type="term" value="C:nucleus"/>
    <property type="evidence" value="ECO:0007669"/>
    <property type="project" value="UniProtKB-SubCell"/>
</dbReference>
<dbReference type="PANTHER" id="PTHR47338:SF3">
    <property type="entry name" value="C6 FINGER DOMAIN TRANSCRIPTION FACTOR DBAA-RELATED"/>
    <property type="match status" value="1"/>
</dbReference>
<dbReference type="Proteomes" id="UP001149165">
    <property type="component" value="Unassembled WGS sequence"/>
</dbReference>
<evidence type="ECO:0000256" key="7">
    <source>
        <dbReference type="SAM" id="MobiDB-lite"/>
    </source>
</evidence>
<dbReference type="SMART" id="SM00066">
    <property type="entry name" value="GAL4"/>
    <property type="match status" value="1"/>
</dbReference>
<name>A0A9W9FTL3_9EURO</name>
<feature type="region of interest" description="Disordered" evidence="7">
    <location>
        <begin position="42"/>
        <end position="105"/>
    </location>
</feature>
<dbReference type="InterPro" id="IPR007219">
    <property type="entry name" value="XnlR_reg_dom"/>
</dbReference>
<dbReference type="SMART" id="SM00906">
    <property type="entry name" value="Fungal_trans"/>
    <property type="match status" value="1"/>
</dbReference>
<evidence type="ECO:0000256" key="4">
    <source>
        <dbReference type="ARBA" id="ARBA00023125"/>
    </source>
</evidence>
<reference evidence="9" key="2">
    <citation type="journal article" date="2023" name="IMA Fungus">
        <title>Comparative genomic study of the Penicillium genus elucidates a diverse pangenome and 15 lateral gene transfer events.</title>
        <authorList>
            <person name="Petersen C."/>
            <person name="Sorensen T."/>
            <person name="Nielsen M.R."/>
            <person name="Sondergaard T.E."/>
            <person name="Sorensen J.L."/>
            <person name="Fitzpatrick D.A."/>
            <person name="Frisvad J.C."/>
            <person name="Nielsen K.L."/>
        </authorList>
    </citation>
    <scope>NUCLEOTIDE SEQUENCE</scope>
    <source>
        <strain evidence="9">IBT 30069</strain>
    </source>
</reference>
<keyword evidence="2" id="KW-0479">Metal-binding</keyword>
<dbReference type="GO" id="GO:0003677">
    <property type="term" value="F:DNA binding"/>
    <property type="evidence" value="ECO:0007669"/>
    <property type="project" value="UniProtKB-KW"/>
</dbReference>
<dbReference type="GO" id="GO:0008270">
    <property type="term" value="F:zinc ion binding"/>
    <property type="evidence" value="ECO:0007669"/>
    <property type="project" value="InterPro"/>
</dbReference>
<accession>A0A9W9FTL3</accession>
<evidence type="ECO:0000256" key="2">
    <source>
        <dbReference type="ARBA" id="ARBA00022723"/>
    </source>
</evidence>
<protein>
    <recommendedName>
        <fullName evidence="8">Zn(2)-C6 fungal-type domain-containing protein</fullName>
    </recommendedName>
</protein>
<keyword evidence="5" id="KW-0804">Transcription</keyword>
<evidence type="ECO:0000256" key="6">
    <source>
        <dbReference type="ARBA" id="ARBA00023242"/>
    </source>
</evidence>
<comment type="subcellular location">
    <subcellularLocation>
        <location evidence="1">Nucleus</location>
    </subcellularLocation>
</comment>
<dbReference type="InterPro" id="IPR001138">
    <property type="entry name" value="Zn2Cys6_DnaBD"/>
</dbReference>
<dbReference type="PANTHER" id="PTHR47338">
    <property type="entry name" value="ZN(II)2CYS6 TRANSCRIPTION FACTOR (EUROFUNG)-RELATED"/>
    <property type="match status" value="1"/>
</dbReference>
<keyword evidence="3" id="KW-0805">Transcription regulation</keyword>
<dbReference type="PROSITE" id="PS50048">
    <property type="entry name" value="ZN2_CY6_FUNGAL_2"/>
    <property type="match status" value="1"/>
</dbReference>
<evidence type="ECO:0000313" key="9">
    <source>
        <dbReference type="EMBL" id="KAJ5106134.1"/>
    </source>
</evidence>